<feature type="compositionally biased region" description="Low complexity" evidence="1">
    <location>
        <begin position="275"/>
        <end position="288"/>
    </location>
</feature>
<dbReference type="AlphaFoldDB" id="A0AAD5Y976"/>
<sequence length="622" mass="63482">MEAEAEIIETDSRCASTHKRRKRGRKGKGVVPQTIVAAPSNNEPNIVDKTLTTLAEASQALARELSRTSRNPSQPSVTTSAASIHSSAATTTNIIYSPLEQTSNVALQSPLVQVPSSSSLTSSLKAGVTSSTVSAPSPLSSSVTNIPNPHSVPLSSSSSTSGIINANSPLTPPPVPAALPTPTITKKPSKWRLGFGKGSHGQSDRSSVSSKSSSMQAQSPVEQTHGLLANGSSKPMSTTASNVTNLLMGLNPSAPASKASSSSHVHNAMPPPSLPASSSVTSLEETSSIWQRGRKPKVIGGGSAPRNVGAGSSTWGPSGASSAFGVTSSTSSLAGGVPPPLPNGNGPYGHGGAHMNHSTTSWGPPSNGSHSNLSVLQKERAQSPTSLRSGRHGVASSAASVVSSSSVAGGISSNGASSSTSHHEGGSGMKVGGGASRNSDWRASMSSLGGVSTMSGSSGSSAFTRLSNGSQRSVSTAATSVSASSWRSNGSKYPYNYETGGQLPPNVKLVTGTPWELDQLPRQMYANPDDVRFGSPPVRNKRRAKQKDPKLDTINEWSGQKPQQHGSSPLAQRQDAMTSTTGLDGDALGEPGDAAGANGTSPRKVQKGQINALAKMLSALRR</sequence>
<organism evidence="2 3">
    <name type="scientific">Meripilus lineatus</name>
    <dbReference type="NCBI Taxonomy" id="2056292"/>
    <lineage>
        <taxon>Eukaryota</taxon>
        <taxon>Fungi</taxon>
        <taxon>Dikarya</taxon>
        <taxon>Basidiomycota</taxon>
        <taxon>Agaricomycotina</taxon>
        <taxon>Agaricomycetes</taxon>
        <taxon>Polyporales</taxon>
        <taxon>Meripilaceae</taxon>
        <taxon>Meripilus</taxon>
    </lineage>
</organism>
<accession>A0AAD5Y976</accession>
<feature type="region of interest" description="Disordered" evidence="1">
    <location>
        <begin position="130"/>
        <end position="221"/>
    </location>
</feature>
<reference evidence="2" key="1">
    <citation type="submission" date="2022-07" db="EMBL/GenBank/DDBJ databases">
        <title>Genome Sequence of Physisporinus lineatus.</title>
        <authorList>
            <person name="Buettner E."/>
        </authorList>
    </citation>
    <scope>NUCLEOTIDE SEQUENCE</scope>
    <source>
        <strain evidence="2">VT162</strain>
    </source>
</reference>
<feature type="region of interest" description="Disordered" evidence="1">
    <location>
        <begin position="254"/>
        <end position="372"/>
    </location>
</feature>
<feature type="region of interest" description="Disordered" evidence="1">
    <location>
        <begin position="526"/>
        <end position="609"/>
    </location>
</feature>
<feature type="compositionally biased region" description="Low complexity" evidence="1">
    <location>
        <begin position="405"/>
        <end position="420"/>
    </location>
</feature>
<feature type="compositionally biased region" description="Polar residues" evidence="1">
    <location>
        <begin position="356"/>
        <end position="372"/>
    </location>
</feature>
<feature type="compositionally biased region" description="Basic residues" evidence="1">
    <location>
        <begin position="16"/>
        <end position="28"/>
    </location>
</feature>
<feature type="region of interest" description="Disordered" evidence="1">
    <location>
        <begin position="64"/>
        <end position="84"/>
    </location>
</feature>
<proteinExistence type="predicted"/>
<feature type="compositionally biased region" description="Low complexity" evidence="1">
    <location>
        <begin position="130"/>
        <end position="144"/>
    </location>
</feature>
<feature type="compositionally biased region" description="Pro residues" evidence="1">
    <location>
        <begin position="170"/>
        <end position="179"/>
    </location>
</feature>
<feature type="region of interest" description="Disordered" evidence="1">
    <location>
        <begin position="405"/>
        <end position="490"/>
    </location>
</feature>
<feature type="compositionally biased region" description="Polar residues" evidence="1">
    <location>
        <begin position="462"/>
        <end position="472"/>
    </location>
</feature>
<keyword evidence="3" id="KW-1185">Reference proteome</keyword>
<comment type="caution">
    <text evidence="2">The sequence shown here is derived from an EMBL/GenBank/DDBJ whole genome shotgun (WGS) entry which is preliminary data.</text>
</comment>
<name>A0AAD5Y976_9APHY</name>
<protein>
    <submittedName>
        <fullName evidence="2">Uncharacterized protein</fullName>
    </submittedName>
</protein>
<feature type="region of interest" description="Disordered" evidence="1">
    <location>
        <begin position="1"/>
        <end position="31"/>
    </location>
</feature>
<gene>
    <name evidence="2" type="ORF">NLI96_g13156</name>
</gene>
<evidence type="ECO:0000313" key="3">
    <source>
        <dbReference type="Proteomes" id="UP001212997"/>
    </source>
</evidence>
<evidence type="ECO:0000313" key="2">
    <source>
        <dbReference type="EMBL" id="KAJ3473053.1"/>
    </source>
</evidence>
<evidence type="ECO:0000256" key="1">
    <source>
        <dbReference type="SAM" id="MobiDB-lite"/>
    </source>
</evidence>
<feature type="compositionally biased region" description="Gly residues" evidence="1">
    <location>
        <begin position="426"/>
        <end position="435"/>
    </location>
</feature>
<dbReference type="EMBL" id="JANAWD010001591">
    <property type="protein sequence ID" value="KAJ3473053.1"/>
    <property type="molecule type" value="Genomic_DNA"/>
</dbReference>
<feature type="compositionally biased region" description="Low complexity" evidence="1">
    <location>
        <begin position="318"/>
        <end position="336"/>
    </location>
</feature>
<feature type="compositionally biased region" description="Low complexity" evidence="1">
    <location>
        <begin position="473"/>
        <end position="485"/>
    </location>
</feature>
<feature type="compositionally biased region" description="Low complexity" evidence="1">
    <location>
        <begin position="204"/>
        <end position="219"/>
    </location>
</feature>
<dbReference type="Proteomes" id="UP001212997">
    <property type="component" value="Unassembled WGS sequence"/>
</dbReference>
<feature type="compositionally biased region" description="Low complexity" evidence="1">
    <location>
        <begin position="254"/>
        <end position="263"/>
    </location>
</feature>
<feature type="compositionally biased region" description="Polar residues" evidence="1">
    <location>
        <begin position="555"/>
        <end position="582"/>
    </location>
</feature>
<feature type="compositionally biased region" description="Low complexity" evidence="1">
    <location>
        <begin position="444"/>
        <end position="461"/>
    </location>
</feature>